<proteinExistence type="predicted"/>
<organism evidence="1 2">
    <name type="scientific">Epilithonimonas pallida</name>
    <dbReference type="NCBI Taxonomy" id="373671"/>
    <lineage>
        <taxon>Bacteria</taxon>
        <taxon>Pseudomonadati</taxon>
        <taxon>Bacteroidota</taxon>
        <taxon>Flavobacteriia</taxon>
        <taxon>Flavobacteriales</taxon>
        <taxon>Weeksellaceae</taxon>
        <taxon>Chryseobacterium group</taxon>
        <taxon>Epilithonimonas</taxon>
    </lineage>
</organism>
<evidence type="ECO:0000313" key="2">
    <source>
        <dbReference type="Proteomes" id="UP001158050"/>
    </source>
</evidence>
<comment type="caution">
    <text evidence="1">The sequence shown here is derived from an EMBL/GenBank/DDBJ whole genome shotgun (WGS) entry which is preliminary data.</text>
</comment>
<name>A0ABY1R0F1_9FLAO</name>
<dbReference type="Proteomes" id="UP001158050">
    <property type="component" value="Unassembled WGS sequence"/>
</dbReference>
<gene>
    <name evidence="1" type="ORF">SAMN05421679_101411</name>
</gene>
<protein>
    <submittedName>
        <fullName evidence="1">Uncharacterized protein</fullName>
    </submittedName>
</protein>
<reference evidence="1 2" key="1">
    <citation type="submission" date="2017-05" db="EMBL/GenBank/DDBJ databases">
        <authorList>
            <person name="Varghese N."/>
            <person name="Submissions S."/>
        </authorList>
    </citation>
    <scope>NUCLEOTIDE SEQUENCE [LARGE SCALE GENOMIC DNA]</scope>
    <source>
        <strain evidence="1 2">DSM 18015</strain>
    </source>
</reference>
<sequence length="299" mass="35226">MVVRFAEKISTIFRRYFISREVFSVNRTTYYSLPDKFRKSHDYCEFVINQIEELVLDDKFIQLKMQTFEFSEDVMSRIDVPEEHIFDRLSELGLIAELNKVVTNHLLLSLIMETCYFIQESLLCCLKMRMTVCFTLLRKPFLEISIIIMKLLNESDFIDKFNNVEGFDPIKTTIAEKKILISKTNQLLKNNFDDEDLYDLIFNKEFGNSLFNLTNSAIHLYTDRNPISATEKQNLNLIFGTQENIDDMWEHIYDTIPMLLSFLAGALDELVYKCTDVDQTVFAERSSVRHRMRRICKVG</sequence>
<accession>A0ABY1R0F1</accession>
<dbReference type="RefSeq" id="WP_283415312.1">
    <property type="nucleotide sequence ID" value="NZ_FXUO01000001.1"/>
</dbReference>
<evidence type="ECO:0000313" key="1">
    <source>
        <dbReference type="EMBL" id="SMP88094.1"/>
    </source>
</evidence>
<dbReference type="EMBL" id="FXUO01000001">
    <property type="protein sequence ID" value="SMP88094.1"/>
    <property type="molecule type" value="Genomic_DNA"/>
</dbReference>
<keyword evidence="2" id="KW-1185">Reference proteome</keyword>